<dbReference type="AlphaFoldDB" id="A0A376ABF7"/>
<gene>
    <name evidence="1" type="ORF">RHIZ70_705</name>
</gene>
<keyword evidence="2" id="KW-1185">Reference proteome</keyword>
<dbReference type="OrthoDB" id="9764216at2"/>
<dbReference type="Proteomes" id="UP000254764">
    <property type="component" value="Unassembled WGS sequence"/>
</dbReference>
<evidence type="ECO:0008006" key="3">
    <source>
        <dbReference type="Google" id="ProtNLM"/>
    </source>
</evidence>
<accession>A0A376ABF7</accession>
<proteinExistence type="predicted"/>
<dbReference type="InterPro" id="IPR008912">
    <property type="entry name" value="Uncharacterised_CoxE"/>
</dbReference>
<name>A0A376ABF7_9HYPH</name>
<evidence type="ECO:0000313" key="2">
    <source>
        <dbReference type="Proteomes" id="UP000254764"/>
    </source>
</evidence>
<organism evidence="1 2">
    <name type="scientific">Ciceribacter selenitireducens ATCC BAA-1503</name>
    <dbReference type="NCBI Taxonomy" id="1336235"/>
    <lineage>
        <taxon>Bacteria</taxon>
        <taxon>Pseudomonadati</taxon>
        <taxon>Pseudomonadota</taxon>
        <taxon>Alphaproteobacteria</taxon>
        <taxon>Hyphomicrobiales</taxon>
        <taxon>Rhizobiaceae</taxon>
        <taxon>Ciceribacter</taxon>
    </lineage>
</organism>
<reference evidence="2" key="1">
    <citation type="submission" date="2018-07" db="EMBL/GenBank/DDBJ databases">
        <authorList>
            <person name="Peiro R."/>
            <person name="Begona"/>
            <person name="Cbmso G."/>
            <person name="Lopez M."/>
            <person name="Gonzalez S."/>
        </authorList>
    </citation>
    <scope>NUCLEOTIDE SEQUENCE [LARGE SCALE GENOMIC DNA]</scope>
</reference>
<dbReference type="EMBL" id="UEYP01000016">
    <property type="protein sequence ID" value="SSC64997.1"/>
    <property type="molecule type" value="Genomic_DNA"/>
</dbReference>
<dbReference type="PANTHER" id="PTHR39338:SF7">
    <property type="entry name" value="BLL6692 PROTEIN"/>
    <property type="match status" value="1"/>
</dbReference>
<evidence type="ECO:0000313" key="1">
    <source>
        <dbReference type="EMBL" id="SSC64997.1"/>
    </source>
</evidence>
<dbReference type="PANTHER" id="PTHR39338">
    <property type="entry name" value="BLL5662 PROTEIN-RELATED"/>
    <property type="match status" value="1"/>
</dbReference>
<sequence length="394" mass="45654">MFIPFFLKLKEAKIPVTLREFLALLEGMEKGLADFDTEAFYFLARTALIKDERHIDRFDRVFAEMFGGLEAVSGADGVETVPIPEEWLKKLAEKHLSEEDRKLVEALGGFDKLMETLRQRLEEQEGRHQGGSKWIGTAGTSPFGAYGYNPEGVRIGQHESRHRRAVKVWDKREFRNLDDTVELGTRNIKVALRRLRRFIREGAADEFDLTGTIRATAEHGYLDVKTQPERRNAVKLLMFFDIGGSMDDHVRTVEELFSAARSEFRHMDYFYFHNCPYERVWKDNRRRMAEVIGTDDIIRTFGPDYRLIFVGDASMSPYEILQPGGSVEHWNTEPGAVWIDRLTSHFRRSLWINPLRQDYWGYTQSVGMIRQLMGNRMYPLTLGGLEDAARELSK</sequence>
<dbReference type="RefSeq" id="WP_115672132.1">
    <property type="nucleotide sequence ID" value="NZ_UEYP01000016.1"/>
</dbReference>
<dbReference type="Pfam" id="PF05762">
    <property type="entry name" value="VWA_CoxE"/>
    <property type="match status" value="1"/>
</dbReference>
<dbReference type="STRING" id="1336235.GCA_000518785_03127"/>
<protein>
    <recommendedName>
        <fullName evidence="3">VWA domain-containing protein</fullName>
    </recommendedName>
</protein>